<keyword evidence="1" id="KW-1133">Transmembrane helix</keyword>
<feature type="transmembrane region" description="Helical" evidence="1">
    <location>
        <begin position="156"/>
        <end position="175"/>
    </location>
</feature>
<name>A0A0F9IVX1_9ZZZZ</name>
<proteinExistence type="predicted"/>
<gene>
    <name evidence="2" type="ORF">LCGC14_1531730</name>
</gene>
<sequence>MQRFVASKESIGLLMLALMPTVFLFSRALADITIVILGALFLYKCYLYKDWQWASTGWFVMSMIITAYISFIVPIGAEFSLSAFTGGLSYYRWPLFAAAMCFWILTTEKRFFAFELGVFVLLIFIVVDTVIQYFTGSDMFGYKPIGVRLTGPFNKLIPGTFSLRIIFIAVSFIYFSQYITNERVRVISVISALFIGLIFIFLTGERGAFLSMFLGSIIIVISLFIVLKRQRKFLLLFTLIFFILSSFFAFSQQKIINRTFIS</sequence>
<reference evidence="2" key="1">
    <citation type="journal article" date="2015" name="Nature">
        <title>Complex archaea that bridge the gap between prokaryotes and eukaryotes.</title>
        <authorList>
            <person name="Spang A."/>
            <person name="Saw J.H."/>
            <person name="Jorgensen S.L."/>
            <person name="Zaremba-Niedzwiedzka K."/>
            <person name="Martijn J."/>
            <person name="Lind A.E."/>
            <person name="van Eijk R."/>
            <person name="Schleper C."/>
            <person name="Guy L."/>
            <person name="Ettema T.J."/>
        </authorList>
    </citation>
    <scope>NUCLEOTIDE SEQUENCE</scope>
</reference>
<accession>A0A0F9IVX1</accession>
<feature type="transmembrane region" description="Helical" evidence="1">
    <location>
        <begin position="89"/>
        <end position="105"/>
    </location>
</feature>
<dbReference type="AlphaFoldDB" id="A0A0F9IVX1"/>
<feature type="transmembrane region" description="Helical" evidence="1">
    <location>
        <begin position="208"/>
        <end position="226"/>
    </location>
</feature>
<feature type="transmembrane region" description="Helical" evidence="1">
    <location>
        <begin position="55"/>
        <end position="77"/>
    </location>
</feature>
<evidence type="ECO:0000256" key="1">
    <source>
        <dbReference type="SAM" id="Phobius"/>
    </source>
</evidence>
<feature type="transmembrane region" description="Helical" evidence="1">
    <location>
        <begin position="184"/>
        <end position="202"/>
    </location>
</feature>
<dbReference type="EMBL" id="LAZR01011485">
    <property type="protein sequence ID" value="KKM61433.1"/>
    <property type="molecule type" value="Genomic_DNA"/>
</dbReference>
<protein>
    <submittedName>
        <fullName evidence="2">Uncharacterized protein</fullName>
    </submittedName>
</protein>
<keyword evidence="1" id="KW-0812">Transmembrane</keyword>
<feature type="transmembrane region" description="Helical" evidence="1">
    <location>
        <begin position="233"/>
        <end position="250"/>
    </location>
</feature>
<evidence type="ECO:0000313" key="2">
    <source>
        <dbReference type="EMBL" id="KKM61433.1"/>
    </source>
</evidence>
<feature type="non-terminal residue" evidence="2">
    <location>
        <position position="262"/>
    </location>
</feature>
<comment type="caution">
    <text evidence="2">The sequence shown here is derived from an EMBL/GenBank/DDBJ whole genome shotgun (WGS) entry which is preliminary data.</text>
</comment>
<feature type="transmembrane region" description="Helical" evidence="1">
    <location>
        <begin position="12"/>
        <end position="43"/>
    </location>
</feature>
<organism evidence="2">
    <name type="scientific">marine sediment metagenome</name>
    <dbReference type="NCBI Taxonomy" id="412755"/>
    <lineage>
        <taxon>unclassified sequences</taxon>
        <taxon>metagenomes</taxon>
        <taxon>ecological metagenomes</taxon>
    </lineage>
</organism>
<feature type="transmembrane region" description="Helical" evidence="1">
    <location>
        <begin position="112"/>
        <end position="136"/>
    </location>
</feature>
<keyword evidence="1" id="KW-0472">Membrane</keyword>